<gene>
    <name evidence="1" type="ORF">LX69_01078</name>
</gene>
<sequence length="103" mass="12227">MIFASPLEYGEYVIGCINEQDCQFRTLYKIQRQCRSANLTRLKYCKIFENSVRLGQGNKENRSKTILHLIINRIVESLLNLSKQHDPFTRPQNIFLKHRLRLC</sequence>
<proteinExistence type="predicted"/>
<accession>A0A2W7NEX2</accession>
<dbReference type="Proteomes" id="UP000249239">
    <property type="component" value="Unassembled WGS sequence"/>
</dbReference>
<reference evidence="1 2" key="1">
    <citation type="submission" date="2018-06" db="EMBL/GenBank/DDBJ databases">
        <title>Genomic Encyclopedia of Archaeal and Bacterial Type Strains, Phase II (KMG-II): from individual species to whole genera.</title>
        <authorList>
            <person name="Goeker M."/>
        </authorList>
    </citation>
    <scope>NUCLEOTIDE SEQUENCE [LARGE SCALE GENOMIC DNA]</scope>
    <source>
        <strain evidence="1 2">DSM 6779</strain>
    </source>
</reference>
<name>A0A2W7NEX2_9BACT</name>
<dbReference type="EMBL" id="QKZK01000007">
    <property type="protein sequence ID" value="PZX18043.1"/>
    <property type="molecule type" value="Genomic_DNA"/>
</dbReference>
<protein>
    <submittedName>
        <fullName evidence="1">Uncharacterized protein</fullName>
    </submittedName>
</protein>
<comment type="caution">
    <text evidence="1">The sequence shown here is derived from an EMBL/GenBank/DDBJ whole genome shotgun (WGS) entry which is preliminary data.</text>
</comment>
<keyword evidence="2" id="KW-1185">Reference proteome</keyword>
<organism evidence="1 2">
    <name type="scientific">Breznakibacter xylanolyticus</name>
    <dbReference type="NCBI Taxonomy" id="990"/>
    <lineage>
        <taxon>Bacteria</taxon>
        <taxon>Pseudomonadati</taxon>
        <taxon>Bacteroidota</taxon>
        <taxon>Bacteroidia</taxon>
        <taxon>Marinilabiliales</taxon>
        <taxon>Marinilabiliaceae</taxon>
        <taxon>Breznakibacter</taxon>
    </lineage>
</organism>
<evidence type="ECO:0000313" key="2">
    <source>
        <dbReference type="Proteomes" id="UP000249239"/>
    </source>
</evidence>
<dbReference type="AlphaFoldDB" id="A0A2W7NEX2"/>
<evidence type="ECO:0000313" key="1">
    <source>
        <dbReference type="EMBL" id="PZX18043.1"/>
    </source>
</evidence>